<dbReference type="Pfam" id="PF04542">
    <property type="entry name" value="Sigma70_r2"/>
    <property type="match status" value="1"/>
</dbReference>
<proteinExistence type="predicted"/>
<dbReference type="Proteomes" id="UP001597079">
    <property type="component" value="Unassembled WGS sequence"/>
</dbReference>
<dbReference type="EMBL" id="JBHUCX010000035">
    <property type="protein sequence ID" value="MFD1675793.1"/>
    <property type="molecule type" value="Genomic_DNA"/>
</dbReference>
<sequence>MRMVKKDTSQWMTAVCADKVDTASVLAQYEGLLRSVAARYKAACGYEEAYQEACSALLTAIQLYNPARGPFPAYAAAKVRGDVRTAMRRVWRYTARQTFIGASTEDDKSPSERLEDLWASQTNCPDTAWEMAWVHRQELQRIVQKAHLSARERLWLQAYLREVTMEALAARVGVSLETVKTWRKRALAKMRQTAAALGYTWRDFA</sequence>
<dbReference type="InterPro" id="IPR013324">
    <property type="entry name" value="RNA_pol_sigma_r3/r4-like"/>
</dbReference>
<dbReference type="InterPro" id="IPR007630">
    <property type="entry name" value="RNA_pol_sigma70_r4"/>
</dbReference>
<feature type="domain" description="RNA polymerase sigma-70 region 2" evidence="5">
    <location>
        <begin position="27"/>
        <end position="92"/>
    </location>
</feature>
<organism evidence="7 8">
    <name type="scientific">Alicyclobacillus fodiniaquatilis</name>
    <dbReference type="NCBI Taxonomy" id="1661150"/>
    <lineage>
        <taxon>Bacteria</taxon>
        <taxon>Bacillati</taxon>
        <taxon>Bacillota</taxon>
        <taxon>Bacilli</taxon>
        <taxon>Bacillales</taxon>
        <taxon>Alicyclobacillaceae</taxon>
        <taxon>Alicyclobacillus</taxon>
    </lineage>
</organism>
<evidence type="ECO:0000259" key="5">
    <source>
        <dbReference type="Pfam" id="PF04542"/>
    </source>
</evidence>
<evidence type="ECO:0000259" key="6">
    <source>
        <dbReference type="Pfam" id="PF04545"/>
    </source>
</evidence>
<dbReference type="NCBIfam" id="TIGR02937">
    <property type="entry name" value="sigma70-ECF"/>
    <property type="match status" value="1"/>
</dbReference>
<dbReference type="InterPro" id="IPR007627">
    <property type="entry name" value="RNA_pol_sigma70_r2"/>
</dbReference>
<feature type="domain" description="RNA polymerase sigma-70 region 4" evidence="6">
    <location>
        <begin position="146"/>
        <end position="192"/>
    </location>
</feature>
<keyword evidence="2" id="KW-0731">Sigma factor</keyword>
<name>A0ABW4JIF8_9BACL</name>
<keyword evidence="4" id="KW-0804">Transcription</keyword>
<dbReference type="InterPro" id="IPR014284">
    <property type="entry name" value="RNA_pol_sigma-70_dom"/>
</dbReference>
<dbReference type="SUPFAM" id="SSF88659">
    <property type="entry name" value="Sigma3 and sigma4 domains of RNA polymerase sigma factors"/>
    <property type="match status" value="1"/>
</dbReference>
<dbReference type="Gene3D" id="1.10.10.10">
    <property type="entry name" value="Winged helix-like DNA-binding domain superfamily/Winged helix DNA-binding domain"/>
    <property type="match status" value="1"/>
</dbReference>
<reference evidence="8" key="1">
    <citation type="journal article" date="2019" name="Int. J. Syst. Evol. Microbiol.">
        <title>The Global Catalogue of Microorganisms (GCM) 10K type strain sequencing project: providing services to taxonomists for standard genome sequencing and annotation.</title>
        <authorList>
            <consortium name="The Broad Institute Genomics Platform"/>
            <consortium name="The Broad Institute Genome Sequencing Center for Infectious Disease"/>
            <person name="Wu L."/>
            <person name="Ma J."/>
        </authorList>
    </citation>
    <scope>NUCLEOTIDE SEQUENCE [LARGE SCALE GENOMIC DNA]</scope>
    <source>
        <strain evidence="8">CGMCC 1.12286</strain>
    </source>
</reference>
<protein>
    <submittedName>
        <fullName evidence="7">Sigma-70 family RNA polymerase sigma factor</fullName>
    </submittedName>
</protein>
<dbReference type="PANTHER" id="PTHR30385">
    <property type="entry name" value="SIGMA FACTOR F FLAGELLAR"/>
    <property type="match status" value="1"/>
</dbReference>
<dbReference type="RefSeq" id="WP_377943675.1">
    <property type="nucleotide sequence ID" value="NZ_JBHUCX010000035.1"/>
</dbReference>
<accession>A0ABW4JIF8</accession>
<dbReference type="Gene3D" id="1.10.1740.10">
    <property type="match status" value="1"/>
</dbReference>
<evidence type="ECO:0000256" key="1">
    <source>
        <dbReference type="ARBA" id="ARBA00023015"/>
    </source>
</evidence>
<keyword evidence="8" id="KW-1185">Reference proteome</keyword>
<dbReference type="InterPro" id="IPR036388">
    <property type="entry name" value="WH-like_DNA-bd_sf"/>
</dbReference>
<comment type="caution">
    <text evidence="7">The sequence shown here is derived from an EMBL/GenBank/DDBJ whole genome shotgun (WGS) entry which is preliminary data.</text>
</comment>
<evidence type="ECO:0000256" key="3">
    <source>
        <dbReference type="ARBA" id="ARBA00023125"/>
    </source>
</evidence>
<dbReference type="Pfam" id="PF04545">
    <property type="entry name" value="Sigma70_r4"/>
    <property type="match status" value="1"/>
</dbReference>
<evidence type="ECO:0000313" key="8">
    <source>
        <dbReference type="Proteomes" id="UP001597079"/>
    </source>
</evidence>
<evidence type="ECO:0000313" key="7">
    <source>
        <dbReference type="EMBL" id="MFD1675793.1"/>
    </source>
</evidence>
<evidence type="ECO:0000256" key="2">
    <source>
        <dbReference type="ARBA" id="ARBA00023082"/>
    </source>
</evidence>
<keyword evidence="1" id="KW-0805">Transcription regulation</keyword>
<dbReference type="SUPFAM" id="SSF88946">
    <property type="entry name" value="Sigma2 domain of RNA polymerase sigma factors"/>
    <property type="match status" value="1"/>
</dbReference>
<dbReference type="InterPro" id="IPR013325">
    <property type="entry name" value="RNA_pol_sigma_r2"/>
</dbReference>
<evidence type="ECO:0000256" key="4">
    <source>
        <dbReference type="ARBA" id="ARBA00023163"/>
    </source>
</evidence>
<gene>
    <name evidence="7" type="ORF">ACFSB2_13910</name>
</gene>
<keyword evidence="3" id="KW-0238">DNA-binding</keyword>